<dbReference type="Proteomes" id="UP000031386">
    <property type="component" value="Chromosome"/>
</dbReference>
<dbReference type="Gene3D" id="3.40.50.2000">
    <property type="entry name" value="Glycogen Phosphorylase B"/>
    <property type="match status" value="2"/>
</dbReference>
<evidence type="ECO:0000313" key="4">
    <source>
        <dbReference type="EMBL" id="AIZ36619.1"/>
    </source>
</evidence>
<dbReference type="EMBL" id="CP009761">
    <property type="protein sequence ID" value="AIZ36619.1"/>
    <property type="molecule type" value="Genomic_DNA"/>
</dbReference>
<evidence type="ECO:0000256" key="1">
    <source>
        <dbReference type="ARBA" id="ARBA00022679"/>
    </source>
</evidence>
<organism evidence="4 5">
    <name type="scientific">Parvimonas micra</name>
    <dbReference type="NCBI Taxonomy" id="33033"/>
    <lineage>
        <taxon>Bacteria</taxon>
        <taxon>Bacillati</taxon>
        <taxon>Bacillota</taxon>
        <taxon>Tissierellia</taxon>
        <taxon>Tissierellales</taxon>
        <taxon>Peptoniphilaceae</taxon>
        <taxon>Parvimonas</taxon>
    </lineage>
</organism>
<feature type="domain" description="Glycosyl transferase family 1" evidence="2">
    <location>
        <begin position="208"/>
        <end position="329"/>
    </location>
</feature>
<sequence>MKILHLISQYPSKTGSGIYLTEVYKNFKSMNFTQKVLCAMNEDDIIKVNFDDYEIIKFKSKDLSFPVVGMSDVMPYESFLFSNLVNEKLEEYIKVFTNKITKIVNEFNPDIIFTNHLYIMSSIVANLNLSCKVFAFCHGTDLRQLYKNNIHKKLICKNIPKVDGIFCLSEKQKEEIIEVFEYNKDKVYVIGGGYDLEFYYKGEDKIYNKNSKLKLIYAGKFSRAKGVIYLLKAFEKVKDKYNIELILAGSGTGEEYDEIISYSQKMSDKVKLYGYMDTQEIADLFRSCDIFVMPSFYEGLSLVTIEAMACDLKVVMNELENFMDFVGDDIINSKNIEFVKMPKLFDADKVVKEEVNDYIQRLSLALEDQINNLYNNNFEKDFSYKITQFSWENICNNIKNIVI</sequence>
<dbReference type="AlphaFoldDB" id="A0A0B4S2F9"/>
<dbReference type="OrthoDB" id="9804196at2"/>
<dbReference type="KEGG" id="pmic:NW74_04370"/>
<dbReference type="Pfam" id="PF13439">
    <property type="entry name" value="Glyco_transf_4"/>
    <property type="match status" value="1"/>
</dbReference>
<dbReference type="InterPro" id="IPR001296">
    <property type="entry name" value="Glyco_trans_1"/>
</dbReference>
<protein>
    <submittedName>
        <fullName evidence="4">Glycosyl transferase family 1</fullName>
    </submittedName>
</protein>
<dbReference type="STRING" id="33033.NW74_04370"/>
<feature type="domain" description="Glycosyltransferase subfamily 4-like N-terminal" evidence="3">
    <location>
        <begin position="91"/>
        <end position="197"/>
    </location>
</feature>
<dbReference type="SUPFAM" id="SSF53756">
    <property type="entry name" value="UDP-Glycosyltransferase/glycogen phosphorylase"/>
    <property type="match status" value="1"/>
</dbReference>
<dbReference type="CDD" id="cd03801">
    <property type="entry name" value="GT4_PimA-like"/>
    <property type="match status" value="1"/>
</dbReference>
<dbReference type="PANTHER" id="PTHR46401">
    <property type="entry name" value="GLYCOSYLTRANSFERASE WBBK-RELATED"/>
    <property type="match status" value="1"/>
</dbReference>
<proteinExistence type="predicted"/>
<accession>A0A0B4S2F9</accession>
<evidence type="ECO:0000313" key="5">
    <source>
        <dbReference type="Proteomes" id="UP000031386"/>
    </source>
</evidence>
<dbReference type="PANTHER" id="PTHR46401:SF2">
    <property type="entry name" value="GLYCOSYLTRANSFERASE WBBK-RELATED"/>
    <property type="match status" value="1"/>
</dbReference>
<dbReference type="Pfam" id="PF00534">
    <property type="entry name" value="Glycos_transf_1"/>
    <property type="match status" value="1"/>
</dbReference>
<evidence type="ECO:0000259" key="2">
    <source>
        <dbReference type="Pfam" id="PF00534"/>
    </source>
</evidence>
<evidence type="ECO:0000259" key="3">
    <source>
        <dbReference type="Pfam" id="PF13439"/>
    </source>
</evidence>
<reference evidence="4 5" key="1">
    <citation type="submission" date="2014-10" db="EMBL/GenBank/DDBJ databases">
        <title>Complete genome sequence of Parvimonas micra KCOM 1535 (= ChDC B708).</title>
        <authorList>
            <person name="Kook J.-K."/>
            <person name="Park S.-N."/>
            <person name="Lim Y.K."/>
            <person name="Roh H."/>
        </authorList>
    </citation>
    <scope>NUCLEOTIDE SEQUENCE [LARGE SCALE GENOMIC DNA]</scope>
    <source>
        <strain evidence="5">KCOM 1535 / ChDC B708</strain>
    </source>
</reference>
<keyword evidence="5" id="KW-1185">Reference proteome</keyword>
<gene>
    <name evidence="4" type="ORF">NW74_04370</name>
</gene>
<dbReference type="GO" id="GO:0016757">
    <property type="term" value="F:glycosyltransferase activity"/>
    <property type="evidence" value="ECO:0007669"/>
    <property type="project" value="InterPro"/>
</dbReference>
<keyword evidence="1 4" id="KW-0808">Transferase</keyword>
<dbReference type="InterPro" id="IPR028098">
    <property type="entry name" value="Glyco_trans_4-like_N"/>
</dbReference>
<dbReference type="RefSeq" id="WP_041954034.1">
    <property type="nucleotide sequence ID" value="NZ_CP009761.1"/>
</dbReference>
<dbReference type="GO" id="GO:0009103">
    <property type="term" value="P:lipopolysaccharide biosynthetic process"/>
    <property type="evidence" value="ECO:0007669"/>
    <property type="project" value="TreeGrafter"/>
</dbReference>
<name>A0A0B4S2F9_9FIRM</name>